<dbReference type="RefSeq" id="WP_148597035.1">
    <property type="nucleotide sequence ID" value="NZ_CP042997.1"/>
</dbReference>
<organism evidence="3 4">
    <name type="scientific">Aquisphaera giovannonii</name>
    <dbReference type="NCBI Taxonomy" id="406548"/>
    <lineage>
        <taxon>Bacteria</taxon>
        <taxon>Pseudomonadati</taxon>
        <taxon>Planctomycetota</taxon>
        <taxon>Planctomycetia</taxon>
        <taxon>Isosphaerales</taxon>
        <taxon>Isosphaeraceae</taxon>
        <taxon>Aquisphaera</taxon>
    </lineage>
</organism>
<accession>A0A5B9WAB0</accession>
<reference evidence="3 4" key="1">
    <citation type="submission" date="2019-08" db="EMBL/GenBank/DDBJ databases">
        <title>Deep-cultivation of Planctomycetes and their phenomic and genomic characterization uncovers novel biology.</title>
        <authorList>
            <person name="Wiegand S."/>
            <person name="Jogler M."/>
            <person name="Boedeker C."/>
            <person name="Pinto D."/>
            <person name="Vollmers J."/>
            <person name="Rivas-Marin E."/>
            <person name="Kohn T."/>
            <person name="Peeters S.H."/>
            <person name="Heuer A."/>
            <person name="Rast P."/>
            <person name="Oberbeckmann S."/>
            <person name="Bunk B."/>
            <person name="Jeske O."/>
            <person name="Meyerdierks A."/>
            <person name="Storesund J.E."/>
            <person name="Kallscheuer N."/>
            <person name="Luecker S."/>
            <person name="Lage O.M."/>
            <person name="Pohl T."/>
            <person name="Merkel B.J."/>
            <person name="Hornburger P."/>
            <person name="Mueller R.-W."/>
            <person name="Bruemmer F."/>
            <person name="Labrenz M."/>
            <person name="Spormann A.M."/>
            <person name="Op den Camp H."/>
            <person name="Overmann J."/>
            <person name="Amann R."/>
            <person name="Jetten M.S.M."/>
            <person name="Mascher T."/>
            <person name="Medema M.H."/>
            <person name="Devos D.P."/>
            <person name="Kaster A.-K."/>
            <person name="Ovreas L."/>
            <person name="Rohde M."/>
            <person name="Galperin M.Y."/>
            <person name="Jogler C."/>
        </authorList>
    </citation>
    <scope>NUCLEOTIDE SEQUENCE [LARGE SCALE GENOMIC DNA]</scope>
    <source>
        <strain evidence="3 4">OJF2</strain>
    </source>
</reference>
<dbReference type="EMBL" id="CP042997">
    <property type="protein sequence ID" value="QEH37483.1"/>
    <property type="molecule type" value="Genomic_DNA"/>
</dbReference>
<feature type="transmembrane region" description="Helical" evidence="2">
    <location>
        <begin position="12"/>
        <end position="37"/>
    </location>
</feature>
<keyword evidence="2" id="KW-1133">Transmembrane helix</keyword>
<feature type="region of interest" description="Disordered" evidence="1">
    <location>
        <begin position="62"/>
        <end position="100"/>
    </location>
</feature>
<gene>
    <name evidence="3" type="ORF">OJF2_60740</name>
</gene>
<sequence>MILAYFGPETVMPVTSIIATAAAMVAMFGKGAFRLVFGGLRARFGRNRLGATASKAGIGIGTGSRPHFSHGHQAGHPHAIEAAAHADLDAAEEPAEDLAA</sequence>
<dbReference type="KEGG" id="agv:OJF2_60740"/>
<dbReference type="AlphaFoldDB" id="A0A5B9WAB0"/>
<protein>
    <submittedName>
        <fullName evidence="3">Uncharacterized protein</fullName>
    </submittedName>
</protein>
<evidence type="ECO:0000256" key="2">
    <source>
        <dbReference type="SAM" id="Phobius"/>
    </source>
</evidence>
<evidence type="ECO:0000313" key="4">
    <source>
        <dbReference type="Proteomes" id="UP000324233"/>
    </source>
</evidence>
<name>A0A5B9WAB0_9BACT</name>
<dbReference type="Proteomes" id="UP000324233">
    <property type="component" value="Chromosome"/>
</dbReference>
<feature type="compositionally biased region" description="Acidic residues" evidence="1">
    <location>
        <begin position="89"/>
        <end position="100"/>
    </location>
</feature>
<evidence type="ECO:0000313" key="3">
    <source>
        <dbReference type="EMBL" id="QEH37483.1"/>
    </source>
</evidence>
<keyword evidence="4" id="KW-1185">Reference proteome</keyword>
<keyword evidence="2" id="KW-0812">Transmembrane</keyword>
<feature type="compositionally biased region" description="Low complexity" evidence="1">
    <location>
        <begin position="76"/>
        <end position="85"/>
    </location>
</feature>
<proteinExistence type="predicted"/>
<dbReference type="OrthoDB" id="292383at2"/>
<evidence type="ECO:0000256" key="1">
    <source>
        <dbReference type="SAM" id="MobiDB-lite"/>
    </source>
</evidence>
<keyword evidence="2" id="KW-0472">Membrane</keyword>